<dbReference type="OrthoDB" id="5872750at2759"/>
<protein>
    <submittedName>
        <fullName evidence="2">Uncharacterized protein</fullName>
    </submittedName>
</protein>
<evidence type="ECO:0000313" key="3">
    <source>
        <dbReference type="Proteomes" id="UP000008068"/>
    </source>
</evidence>
<organism evidence="3">
    <name type="scientific">Caenorhabditis brenneri</name>
    <name type="common">Nematode worm</name>
    <dbReference type="NCBI Taxonomy" id="135651"/>
    <lineage>
        <taxon>Eukaryota</taxon>
        <taxon>Metazoa</taxon>
        <taxon>Ecdysozoa</taxon>
        <taxon>Nematoda</taxon>
        <taxon>Chromadorea</taxon>
        <taxon>Rhabditida</taxon>
        <taxon>Rhabditina</taxon>
        <taxon>Rhabditomorpha</taxon>
        <taxon>Rhabditoidea</taxon>
        <taxon>Rhabditidae</taxon>
        <taxon>Peloderinae</taxon>
        <taxon>Caenorhabditis</taxon>
    </lineage>
</organism>
<dbReference type="InParanoid" id="G0NKX4"/>
<dbReference type="Proteomes" id="UP000008068">
    <property type="component" value="Unassembled WGS sequence"/>
</dbReference>
<feature type="compositionally biased region" description="Basic and acidic residues" evidence="1">
    <location>
        <begin position="425"/>
        <end position="460"/>
    </location>
</feature>
<proteinExistence type="predicted"/>
<dbReference type="FunCoup" id="G0NKX4">
    <property type="interactions" value="1769"/>
</dbReference>
<evidence type="ECO:0000256" key="1">
    <source>
        <dbReference type="SAM" id="MobiDB-lite"/>
    </source>
</evidence>
<name>G0NKX4_CAEBE</name>
<evidence type="ECO:0000313" key="2">
    <source>
        <dbReference type="EMBL" id="EGT33094.1"/>
    </source>
</evidence>
<dbReference type="EMBL" id="GL379902">
    <property type="protein sequence ID" value="EGT33094.1"/>
    <property type="molecule type" value="Genomic_DNA"/>
</dbReference>
<reference evidence="3" key="1">
    <citation type="submission" date="2011-07" db="EMBL/GenBank/DDBJ databases">
        <authorList>
            <consortium name="Caenorhabditis brenneri Sequencing and Analysis Consortium"/>
            <person name="Wilson R.K."/>
        </authorList>
    </citation>
    <scope>NUCLEOTIDE SEQUENCE [LARGE SCALE GENOMIC DNA]</scope>
    <source>
        <strain evidence="3">PB2801</strain>
    </source>
</reference>
<feature type="region of interest" description="Disordered" evidence="1">
    <location>
        <begin position="402"/>
        <end position="460"/>
    </location>
</feature>
<keyword evidence="3" id="KW-1185">Reference proteome</keyword>
<feature type="compositionally biased region" description="Basic and acidic residues" evidence="1">
    <location>
        <begin position="403"/>
        <end position="416"/>
    </location>
</feature>
<dbReference type="AlphaFoldDB" id="G0NKX4"/>
<accession>G0NKX4</accession>
<sequence>MNNQNDRVETVSASLEERQQRRKVIKAVKSEKNKKVMQGKEERKTLKASLPSLKKDYDPEKWSQFYINDYPLQPSLSILQEMEGINEQEAEQKLLDILIRVTFIEANLACNGEQRVEELFENLKVSINELQAMPFKSVEDLSTFIDSMIPVFKKDVRTRKWKNTGCQFRVFCQWLYTRIQNGYVVNNHDFDKDYDQFKKAIVCRVTGNEEDDKVLREFSEKEALLDFSSYTYLAATVPGFKFDKKTEILSLTSDAAKRLPLRLPIFTNTLNSFNPFKIDYSRSVNVFVCSSGGGHNKTGFVVGGPINGARTMMYQKRFNFAIHNFQTRCHGYVCPNNPIHQVEVFEVEPVNRDFEHNLMLDDEYDRSMEQTKKKDLDFRNLGFMKTKMQGSVATRPIVDYEEESKLKKEARQARAGEEEEEEEEQNRQKSEETMKKLSEEEERGTLDSLDQKRNTKNCFE</sequence>
<dbReference type="HOGENOM" id="CLU_057917_0_0_1"/>
<dbReference type="eggNOG" id="ENOG502THTJ">
    <property type="taxonomic scope" value="Eukaryota"/>
</dbReference>
<gene>
    <name evidence="2" type="ORF">CAEBREN_22510</name>
</gene>